<dbReference type="InterPro" id="IPR042099">
    <property type="entry name" value="ANL_N_sf"/>
</dbReference>
<sequence>MSIGRPLLGGDYHFLSKDLRPVTGTDVGELYISGPGISPGYLDRPDLDKRLFLTLNNLADGKPLRVFKTGDLAKRREGSDLLESVGRRDNQIKLSGHRVELEVMEAFFVSTGLVSAAAGLKIQPREIETPPFFSKHCKILEVLSLKSIEQARLNVKENYDVKHNDLSTVDKLKYIWPEILSILLDKIQPSDKFFSIGVHRSILRA</sequence>
<evidence type="ECO:0000313" key="4">
    <source>
        <dbReference type="Proteomes" id="UP001307849"/>
    </source>
</evidence>
<accession>A0AAN8RWU8</accession>
<dbReference type="GO" id="GO:0043041">
    <property type="term" value="P:amino acid activation for nonribosomal peptide biosynthetic process"/>
    <property type="evidence" value="ECO:0007669"/>
    <property type="project" value="TreeGrafter"/>
</dbReference>
<evidence type="ECO:0000313" key="3">
    <source>
        <dbReference type="EMBL" id="KAK6512955.1"/>
    </source>
</evidence>
<dbReference type="GO" id="GO:0031177">
    <property type="term" value="F:phosphopantetheine binding"/>
    <property type="evidence" value="ECO:0007669"/>
    <property type="project" value="TreeGrafter"/>
</dbReference>
<protein>
    <recommendedName>
        <fullName evidence="5">AMP-dependent synthetase/ligase domain-containing protein</fullName>
    </recommendedName>
</protein>
<keyword evidence="2" id="KW-0597">Phosphoprotein</keyword>
<evidence type="ECO:0000256" key="1">
    <source>
        <dbReference type="ARBA" id="ARBA00022450"/>
    </source>
</evidence>
<dbReference type="PANTHER" id="PTHR45527:SF1">
    <property type="entry name" value="FATTY ACID SYNTHASE"/>
    <property type="match status" value="1"/>
</dbReference>
<keyword evidence="4" id="KW-1185">Reference proteome</keyword>
<evidence type="ECO:0000256" key="2">
    <source>
        <dbReference type="ARBA" id="ARBA00022553"/>
    </source>
</evidence>
<dbReference type="AlphaFoldDB" id="A0AAN8RWU8"/>
<keyword evidence="1" id="KW-0596">Phosphopantetheine</keyword>
<comment type="caution">
    <text evidence="3">The sequence shown here is derived from an EMBL/GenBank/DDBJ whole genome shotgun (WGS) entry which is preliminary data.</text>
</comment>
<gene>
    <name evidence="3" type="ORF">TWF506_009117</name>
</gene>
<dbReference type="PANTHER" id="PTHR45527">
    <property type="entry name" value="NONRIBOSOMAL PEPTIDE SYNTHETASE"/>
    <property type="match status" value="1"/>
</dbReference>
<dbReference type="GO" id="GO:0044550">
    <property type="term" value="P:secondary metabolite biosynthetic process"/>
    <property type="evidence" value="ECO:0007669"/>
    <property type="project" value="TreeGrafter"/>
</dbReference>
<dbReference type="SUPFAM" id="SSF56801">
    <property type="entry name" value="Acetyl-CoA synthetase-like"/>
    <property type="match status" value="1"/>
</dbReference>
<name>A0AAN8RWU8_9PEZI</name>
<reference evidence="3 4" key="1">
    <citation type="submission" date="2019-10" db="EMBL/GenBank/DDBJ databases">
        <authorList>
            <person name="Palmer J.M."/>
        </authorList>
    </citation>
    <scope>NUCLEOTIDE SEQUENCE [LARGE SCALE GENOMIC DNA]</scope>
    <source>
        <strain evidence="3 4">TWF506</strain>
    </source>
</reference>
<dbReference type="Gene3D" id="3.40.50.12780">
    <property type="entry name" value="N-terminal domain of ligase-like"/>
    <property type="match status" value="1"/>
</dbReference>
<dbReference type="Proteomes" id="UP001307849">
    <property type="component" value="Unassembled WGS sequence"/>
</dbReference>
<proteinExistence type="predicted"/>
<organism evidence="3 4">
    <name type="scientific">Arthrobotrys conoides</name>
    <dbReference type="NCBI Taxonomy" id="74498"/>
    <lineage>
        <taxon>Eukaryota</taxon>
        <taxon>Fungi</taxon>
        <taxon>Dikarya</taxon>
        <taxon>Ascomycota</taxon>
        <taxon>Pezizomycotina</taxon>
        <taxon>Orbiliomycetes</taxon>
        <taxon>Orbiliales</taxon>
        <taxon>Orbiliaceae</taxon>
        <taxon>Arthrobotrys</taxon>
    </lineage>
</organism>
<dbReference type="GO" id="GO:0005737">
    <property type="term" value="C:cytoplasm"/>
    <property type="evidence" value="ECO:0007669"/>
    <property type="project" value="TreeGrafter"/>
</dbReference>
<dbReference type="EMBL" id="JAVHJM010000006">
    <property type="protein sequence ID" value="KAK6512955.1"/>
    <property type="molecule type" value="Genomic_DNA"/>
</dbReference>
<evidence type="ECO:0008006" key="5">
    <source>
        <dbReference type="Google" id="ProtNLM"/>
    </source>
</evidence>